<dbReference type="EMBL" id="KC758116">
    <property type="protein sequence ID" value="AGI11285.1"/>
    <property type="molecule type" value="Genomic_DNA"/>
</dbReference>
<keyword evidence="2" id="KW-1185">Reference proteome</keyword>
<gene>
    <name evidence="1" type="ORF">LKO4_0041.1</name>
</gene>
<organism evidence="1 2">
    <name type="scientific">Pseudomonas phage LKO4</name>
    <dbReference type="NCBI Taxonomy" id="1308899"/>
    <lineage>
        <taxon>Viruses</taxon>
        <taxon>Duplodnaviria</taxon>
        <taxon>Heunggongvirae</taxon>
        <taxon>Uroviricota</taxon>
        <taxon>Caudoviricetes</taxon>
        <taxon>Mesyanzhinovviridae</taxon>
        <taxon>Rabinowitzvirinae</taxon>
        <taxon>Yuavirus</taxon>
        <taxon>Yuavirus LKO4</taxon>
        <taxon>Pseudomonas virus LKO4</taxon>
    </lineage>
</organism>
<protein>
    <submittedName>
        <fullName evidence="1">RNA polymerase-binding protein</fullName>
    </submittedName>
</protein>
<reference evidence="1 2" key="1">
    <citation type="submission" date="2013-03" db="EMBL/GenBank/DDBJ databases">
        <title>Complete Genome Sequence of Pseudomonas aeruginosa Siphophage LKO4.</title>
        <authorList>
            <person name="Lammens E.A."/>
            <person name="Lavigne R."/>
        </authorList>
    </citation>
    <scope>NUCLEOTIDE SEQUENCE [LARGE SCALE GENOMIC DNA]</scope>
</reference>
<proteinExistence type="predicted"/>
<sequence>MADEIDLSNDRILHDTDREVARIAEAAAKIPPGEPGDCDLCGEWSGRLVGGVCAPCRDRHKLP</sequence>
<evidence type="ECO:0000313" key="1">
    <source>
        <dbReference type="EMBL" id="AGI11285.1"/>
    </source>
</evidence>
<accession>A0A0U1VTZ3</accession>
<evidence type="ECO:0000313" key="2">
    <source>
        <dbReference type="Proteomes" id="UP000225969"/>
    </source>
</evidence>
<dbReference type="Proteomes" id="UP000225969">
    <property type="component" value="Segment"/>
</dbReference>
<name>A0A0U1VTZ3_9CAUD</name>